<evidence type="ECO:0000313" key="12">
    <source>
        <dbReference type="EMBL" id="VVC91433.1"/>
    </source>
</evidence>
<name>A0A5E4Q2V7_9NEOP</name>
<dbReference type="GO" id="GO:0042423">
    <property type="term" value="P:catecholamine biosynthetic process"/>
    <property type="evidence" value="ECO:0007669"/>
    <property type="project" value="UniProtKB-KW"/>
</dbReference>
<comment type="subunit">
    <text evidence="3">Homodimer.</text>
</comment>
<evidence type="ECO:0000256" key="3">
    <source>
        <dbReference type="ARBA" id="ARBA00011738"/>
    </source>
</evidence>
<dbReference type="GO" id="GO:0030170">
    <property type="term" value="F:pyridoxal phosphate binding"/>
    <property type="evidence" value="ECO:0007669"/>
    <property type="project" value="InterPro"/>
</dbReference>
<dbReference type="GO" id="GO:0006548">
    <property type="term" value="P:L-histidine catabolic process"/>
    <property type="evidence" value="ECO:0007669"/>
    <property type="project" value="TreeGrafter"/>
</dbReference>
<keyword evidence="8 10" id="KW-0456">Lyase</keyword>
<organism evidence="12 13">
    <name type="scientific">Leptidea sinapis</name>
    <dbReference type="NCBI Taxonomy" id="189913"/>
    <lineage>
        <taxon>Eukaryota</taxon>
        <taxon>Metazoa</taxon>
        <taxon>Ecdysozoa</taxon>
        <taxon>Arthropoda</taxon>
        <taxon>Hexapoda</taxon>
        <taxon>Insecta</taxon>
        <taxon>Pterygota</taxon>
        <taxon>Neoptera</taxon>
        <taxon>Endopterygota</taxon>
        <taxon>Lepidoptera</taxon>
        <taxon>Glossata</taxon>
        <taxon>Ditrysia</taxon>
        <taxon>Papilionoidea</taxon>
        <taxon>Pieridae</taxon>
        <taxon>Dismorphiinae</taxon>
        <taxon>Leptidea</taxon>
    </lineage>
</organism>
<dbReference type="AlphaFoldDB" id="A0A5E4Q2V7"/>
<keyword evidence="6" id="KW-0210">Decarboxylase</keyword>
<dbReference type="Proteomes" id="UP000324832">
    <property type="component" value="Unassembled WGS sequence"/>
</dbReference>
<keyword evidence="13" id="KW-1185">Reference proteome</keyword>
<evidence type="ECO:0000256" key="2">
    <source>
        <dbReference type="ARBA" id="ARBA00009533"/>
    </source>
</evidence>
<evidence type="ECO:0000256" key="7">
    <source>
        <dbReference type="ARBA" id="ARBA00022898"/>
    </source>
</evidence>
<dbReference type="GO" id="GO:0004398">
    <property type="term" value="F:histidine decarboxylase activity"/>
    <property type="evidence" value="ECO:0007669"/>
    <property type="project" value="UniProtKB-EC"/>
</dbReference>
<comment type="similarity">
    <text evidence="2 10">Belongs to the group II decarboxylase family.</text>
</comment>
<evidence type="ECO:0000313" key="13">
    <source>
        <dbReference type="Proteomes" id="UP000324832"/>
    </source>
</evidence>
<accession>A0A5E4Q2V7</accession>
<feature type="region of interest" description="Disordered" evidence="11">
    <location>
        <begin position="243"/>
        <end position="264"/>
    </location>
</feature>
<dbReference type="InterPro" id="IPR015422">
    <property type="entry name" value="PyrdxlP-dep_Trfase_small"/>
</dbReference>
<sequence length="432" mass="48644">MIGSQKANTKNRLNTNETGFNGKLTFEDDLHGYNKISSSCEETIQLENPDSKEPLHWQIPLSRRFRALKLWFVLRNYGVVGIQKHIREGVRLAQKFEALILADHRFEIPQPSNLGMVAFRLKGANTLTEMLLKRLNARGNIHAVPACFKGVYVIRFTVTSQRTTNQDIIDDCNEIKKVASEILIDMFGSENGNIVVSKKPRITLKEMRRRIRGIRMCGKKFSLDSYMDMVQGLMVEQPLPLCSEEEREDASNGSSPGEKPYIASSPVKIIGTTKQINNAESNQPEIPATSKQFRSRSIDAALSELTFEDAKVIIDMQKHEIIITPTENKSLLDEKIYFNAVDEKLKIGTSDDFGNVQDVQAGNDGMDENDTKLIIKAPGNYIQKLIQQFSEGNMEGEVLKQGSDRVVAAQSIRDKADAICRKCLHYKGKFAK</sequence>
<dbReference type="InterPro" id="IPR015421">
    <property type="entry name" value="PyrdxlP-dep_Trfase_major"/>
</dbReference>
<evidence type="ECO:0000256" key="10">
    <source>
        <dbReference type="RuleBase" id="RU000382"/>
    </source>
</evidence>
<dbReference type="SUPFAM" id="SSF53383">
    <property type="entry name" value="PLP-dependent transferases"/>
    <property type="match status" value="1"/>
</dbReference>
<dbReference type="PANTHER" id="PTHR11999">
    <property type="entry name" value="GROUP II PYRIDOXAL-5-PHOSPHATE DECARBOXYLASE"/>
    <property type="match status" value="1"/>
</dbReference>
<dbReference type="InterPro" id="IPR002129">
    <property type="entry name" value="PyrdxlP-dep_de-COase"/>
</dbReference>
<keyword evidence="7 10" id="KW-0663">Pyridoxal phosphate</keyword>
<dbReference type="Pfam" id="PF00282">
    <property type="entry name" value="Pyridoxal_deC"/>
    <property type="match status" value="1"/>
</dbReference>
<dbReference type="InterPro" id="IPR015424">
    <property type="entry name" value="PyrdxlP-dep_Trfase"/>
</dbReference>
<evidence type="ECO:0000256" key="5">
    <source>
        <dbReference type="ARBA" id="ARBA00022584"/>
    </source>
</evidence>
<evidence type="ECO:0000256" key="6">
    <source>
        <dbReference type="ARBA" id="ARBA00022793"/>
    </source>
</evidence>
<gene>
    <name evidence="12" type="ORF">LSINAPIS_LOCUS4104</name>
</gene>
<evidence type="ECO:0000256" key="8">
    <source>
        <dbReference type="ARBA" id="ARBA00023239"/>
    </source>
</evidence>
<evidence type="ECO:0000256" key="1">
    <source>
        <dbReference type="ARBA" id="ARBA00001933"/>
    </source>
</evidence>
<evidence type="ECO:0000256" key="11">
    <source>
        <dbReference type="SAM" id="MobiDB-lite"/>
    </source>
</evidence>
<comment type="cofactor">
    <cofactor evidence="1 10">
        <name>pyridoxal 5'-phosphate</name>
        <dbReference type="ChEBI" id="CHEBI:597326"/>
    </cofactor>
</comment>
<dbReference type="InterPro" id="IPR010977">
    <property type="entry name" value="Aromatic_deC"/>
</dbReference>
<keyword evidence="5" id="KW-0127">Catecholamine biosynthesis</keyword>
<dbReference type="GO" id="GO:0005737">
    <property type="term" value="C:cytoplasm"/>
    <property type="evidence" value="ECO:0007669"/>
    <property type="project" value="TreeGrafter"/>
</dbReference>
<protein>
    <recommendedName>
        <fullName evidence="9">Histidine decarboxylase</fullName>
        <ecNumber evidence="4">4.1.1.22</ecNumber>
    </recommendedName>
</protein>
<dbReference type="PANTHER" id="PTHR11999:SF68">
    <property type="entry name" value="HISTIDINE DECARBOXYLASE"/>
    <property type="match status" value="1"/>
</dbReference>
<dbReference type="PRINTS" id="PR00800">
    <property type="entry name" value="YHDCRBOXLASE"/>
</dbReference>
<proteinExistence type="inferred from homology"/>
<dbReference type="EC" id="4.1.1.22" evidence="4"/>
<dbReference type="Gene3D" id="3.40.640.10">
    <property type="entry name" value="Type I PLP-dependent aspartate aminotransferase-like (Major domain)"/>
    <property type="match status" value="1"/>
</dbReference>
<reference evidence="12 13" key="1">
    <citation type="submission" date="2017-07" db="EMBL/GenBank/DDBJ databases">
        <authorList>
            <person name="Talla V."/>
            <person name="Backstrom N."/>
        </authorList>
    </citation>
    <scope>NUCLEOTIDE SEQUENCE [LARGE SCALE GENOMIC DNA]</scope>
</reference>
<dbReference type="EMBL" id="FZQP02001059">
    <property type="protein sequence ID" value="VVC91433.1"/>
    <property type="molecule type" value="Genomic_DNA"/>
</dbReference>
<evidence type="ECO:0000256" key="9">
    <source>
        <dbReference type="ARBA" id="ARBA00039946"/>
    </source>
</evidence>
<dbReference type="Gene3D" id="3.90.1150.10">
    <property type="entry name" value="Aspartate Aminotransferase, domain 1"/>
    <property type="match status" value="1"/>
</dbReference>
<evidence type="ECO:0000256" key="4">
    <source>
        <dbReference type="ARBA" id="ARBA00012320"/>
    </source>
</evidence>
<dbReference type="GO" id="GO:0001694">
    <property type="term" value="P:histamine biosynthetic process"/>
    <property type="evidence" value="ECO:0007669"/>
    <property type="project" value="TreeGrafter"/>
</dbReference>